<dbReference type="InterPro" id="IPR035979">
    <property type="entry name" value="RBD_domain_sf"/>
</dbReference>
<sequence>MSEKNNDPNILRNMPHGLHKLFGTGDNGTTSFKEPPEIAANSDKAIRRESTMILPPTLNPDNLFDPDKFVSDRTKIQSSDNKSENLADPVAVEFAAFGPNCYNQNNPKQGQTAFNADYYYAINEQSKNLSKNNLYVGGIPAHYMQSDLLNIFKEYGNVTSVFITRAGGIAFVEFEKEESAQRAIAAQNNNIPPKV</sequence>
<comment type="caution">
    <text evidence="6">The sequence shown here is derived from an EMBL/GenBank/DDBJ whole genome shotgun (WGS) entry which is preliminary data.</text>
</comment>
<protein>
    <submittedName>
        <fullName evidence="6">ELAV-like protein 1</fullName>
    </submittedName>
</protein>
<feature type="region of interest" description="Disordered" evidence="4">
    <location>
        <begin position="1"/>
        <end position="45"/>
    </location>
</feature>
<name>A0ABV2AP60_9EUKA</name>
<evidence type="ECO:0000256" key="2">
    <source>
        <dbReference type="ARBA" id="ARBA00022884"/>
    </source>
</evidence>
<evidence type="ECO:0000256" key="4">
    <source>
        <dbReference type="SAM" id="MobiDB-lite"/>
    </source>
</evidence>
<dbReference type="Pfam" id="PF00076">
    <property type="entry name" value="RRM_1"/>
    <property type="match status" value="1"/>
</dbReference>
<dbReference type="CDD" id="cd00590">
    <property type="entry name" value="RRM_SF"/>
    <property type="match status" value="1"/>
</dbReference>
<dbReference type="EMBL" id="JBDODL010001380">
    <property type="protein sequence ID" value="MES1921471.1"/>
    <property type="molecule type" value="Genomic_DNA"/>
</dbReference>
<feature type="non-terminal residue" evidence="6">
    <location>
        <position position="195"/>
    </location>
</feature>
<dbReference type="PANTHER" id="PTHR24012">
    <property type="entry name" value="RNA BINDING PROTEIN"/>
    <property type="match status" value="1"/>
</dbReference>
<evidence type="ECO:0000256" key="3">
    <source>
        <dbReference type="PROSITE-ProRule" id="PRU00176"/>
    </source>
</evidence>
<keyword evidence="2 3" id="KW-0694">RNA-binding</keyword>
<evidence type="ECO:0000259" key="5">
    <source>
        <dbReference type="PROSITE" id="PS50102"/>
    </source>
</evidence>
<dbReference type="SMART" id="SM00360">
    <property type="entry name" value="RRM"/>
    <property type="match status" value="1"/>
</dbReference>
<keyword evidence="1" id="KW-0677">Repeat</keyword>
<reference evidence="6 7" key="1">
    <citation type="journal article" date="2024" name="BMC Biol.">
        <title>Comparative genomics of Ascetosporea gives new insight into the evolutionary basis for animal parasitism in Rhizaria.</title>
        <authorList>
            <person name="Hiltunen Thoren M."/>
            <person name="Onut-Brannstrom I."/>
            <person name="Alfjorden A."/>
            <person name="Peckova H."/>
            <person name="Swords F."/>
            <person name="Hooper C."/>
            <person name="Holzer A.S."/>
            <person name="Bass D."/>
            <person name="Burki F."/>
        </authorList>
    </citation>
    <scope>NUCLEOTIDE SEQUENCE [LARGE SCALE GENOMIC DNA]</scope>
    <source>
        <strain evidence="6">20-A016</strain>
    </source>
</reference>
<proteinExistence type="predicted"/>
<dbReference type="Gene3D" id="3.30.70.330">
    <property type="match status" value="1"/>
</dbReference>
<evidence type="ECO:0000256" key="1">
    <source>
        <dbReference type="ARBA" id="ARBA00022737"/>
    </source>
</evidence>
<feature type="domain" description="RRM" evidence="5">
    <location>
        <begin position="132"/>
        <end position="195"/>
    </location>
</feature>
<evidence type="ECO:0000313" key="7">
    <source>
        <dbReference type="Proteomes" id="UP001439008"/>
    </source>
</evidence>
<dbReference type="InterPro" id="IPR000504">
    <property type="entry name" value="RRM_dom"/>
</dbReference>
<dbReference type="PROSITE" id="PS50102">
    <property type="entry name" value="RRM"/>
    <property type="match status" value="1"/>
</dbReference>
<gene>
    <name evidence="6" type="primary">ELAVL1</name>
    <name evidence="6" type="ORF">MHBO_003002</name>
</gene>
<dbReference type="InterPro" id="IPR012677">
    <property type="entry name" value="Nucleotide-bd_a/b_plait_sf"/>
</dbReference>
<keyword evidence="7" id="KW-1185">Reference proteome</keyword>
<evidence type="ECO:0000313" key="6">
    <source>
        <dbReference type="EMBL" id="MES1921471.1"/>
    </source>
</evidence>
<organism evidence="6 7">
    <name type="scientific">Bonamia ostreae</name>
    <dbReference type="NCBI Taxonomy" id="126728"/>
    <lineage>
        <taxon>Eukaryota</taxon>
        <taxon>Sar</taxon>
        <taxon>Rhizaria</taxon>
        <taxon>Endomyxa</taxon>
        <taxon>Ascetosporea</taxon>
        <taxon>Haplosporida</taxon>
        <taxon>Bonamia</taxon>
    </lineage>
</organism>
<accession>A0ABV2AP60</accession>
<dbReference type="Proteomes" id="UP001439008">
    <property type="component" value="Unassembled WGS sequence"/>
</dbReference>
<dbReference type="SUPFAM" id="SSF54928">
    <property type="entry name" value="RNA-binding domain, RBD"/>
    <property type="match status" value="1"/>
</dbReference>